<dbReference type="InterPro" id="IPR004872">
    <property type="entry name" value="Lipoprotein_NlpA"/>
</dbReference>
<organism evidence="8 9">
    <name type="scientific">Lentilactobacillus senioris DSM 24302 = JCM 17472</name>
    <dbReference type="NCBI Taxonomy" id="1423802"/>
    <lineage>
        <taxon>Bacteria</taxon>
        <taxon>Bacillati</taxon>
        <taxon>Bacillota</taxon>
        <taxon>Bacilli</taxon>
        <taxon>Lactobacillales</taxon>
        <taxon>Lactobacillaceae</taxon>
        <taxon>Lentilactobacillus</taxon>
    </lineage>
</organism>
<dbReference type="PANTHER" id="PTHR30429:SF0">
    <property type="entry name" value="METHIONINE-BINDING LIPOPROTEIN METQ"/>
    <property type="match status" value="1"/>
</dbReference>
<dbReference type="Pfam" id="PF03180">
    <property type="entry name" value="Lipoprotein_9"/>
    <property type="match status" value="1"/>
</dbReference>
<comment type="similarity">
    <text evidence="6">Belongs to the nlpA lipoprotein family.</text>
</comment>
<dbReference type="AlphaFoldDB" id="A0A0R2CZM4"/>
<evidence type="ECO:0000256" key="3">
    <source>
        <dbReference type="ARBA" id="ARBA00023136"/>
    </source>
</evidence>
<comment type="caution">
    <text evidence="8">The sequence shown here is derived from an EMBL/GenBank/DDBJ whole genome shotgun (WGS) entry which is preliminary data.</text>
</comment>
<evidence type="ECO:0000313" key="9">
    <source>
        <dbReference type="Proteomes" id="UP000051256"/>
    </source>
</evidence>
<keyword evidence="2" id="KW-0732">Signal</keyword>
<dbReference type="PANTHER" id="PTHR30429">
    <property type="entry name" value="D-METHIONINE-BINDING LIPOPROTEIN METQ"/>
    <property type="match status" value="1"/>
</dbReference>
<evidence type="ECO:0000256" key="6">
    <source>
        <dbReference type="PIRNR" id="PIRNR002854"/>
    </source>
</evidence>
<keyword evidence="9" id="KW-1185">Reference proteome</keyword>
<keyword evidence="4" id="KW-0564">Palmitate</keyword>
<dbReference type="PIRSF" id="PIRSF002854">
    <property type="entry name" value="MetQ"/>
    <property type="match status" value="1"/>
</dbReference>
<evidence type="ECO:0000256" key="7">
    <source>
        <dbReference type="PIRSR" id="PIRSR002854-1"/>
    </source>
</evidence>
<dbReference type="PATRIC" id="fig|1423802.4.peg.371"/>
<dbReference type="RefSeq" id="WP_054669026.1">
    <property type="nucleotide sequence ID" value="NZ_AYZR01000008.1"/>
</dbReference>
<dbReference type="EMBL" id="AYZR01000008">
    <property type="protein sequence ID" value="KRM93643.1"/>
    <property type="molecule type" value="Genomic_DNA"/>
</dbReference>
<accession>A0A0R2CZM4</accession>
<dbReference type="GO" id="GO:0016020">
    <property type="term" value="C:membrane"/>
    <property type="evidence" value="ECO:0007669"/>
    <property type="project" value="UniProtKB-SubCell"/>
</dbReference>
<protein>
    <recommendedName>
        <fullName evidence="6">Lipoprotein</fullName>
    </recommendedName>
</protein>
<dbReference type="STRING" id="1423802.FC56_GL000360"/>
<sequence length="274" mass="30292">MKKRYLAAIGLGLALLLTGCGKSNQSKSQTTLTVGASNIPHSQILQHVKPELKKEGIDLKIVTFQDYVMPNKALASKALDANYFQHEPFLKQWNHDNQQNLVNVGSIHLEPIGIYSKKAKSLKDLKPNSTILVSNSTADYGRVLQLFKDARLITLKKGVDVTTATFDDIASNPKHLKFKHNYEPKLMAQIYQGGEGDAVVINSNYAVQAKLDPRKDAIALEKDTSPYANIVAVRKADQNKPAIKKLVKALKSKSTQKWINQNYKGAVLPISSSK</sequence>
<feature type="lipid moiety-binding region" description="S-diacylglycerol cysteine" evidence="7">
    <location>
        <position position="20"/>
    </location>
</feature>
<gene>
    <name evidence="8" type="ORF">FC56_GL000360</name>
</gene>
<evidence type="ECO:0000256" key="4">
    <source>
        <dbReference type="ARBA" id="ARBA00023139"/>
    </source>
</evidence>
<comment type="subcellular location">
    <subcellularLocation>
        <location evidence="1">Membrane</location>
        <topology evidence="1">Lipid-anchor</topology>
    </subcellularLocation>
</comment>
<name>A0A0R2CZM4_9LACO</name>
<dbReference type="Gene3D" id="3.40.190.10">
    <property type="entry name" value="Periplasmic binding protein-like II"/>
    <property type="match status" value="2"/>
</dbReference>
<keyword evidence="3" id="KW-0472">Membrane</keyword>
<evidence type="ECO:0000256" key="5">
    <source>
        <dbReference type="ARBA" id="ARBA00023288"/>
    </source>
</evidence>
<evidence type="ECO:0000313" key="8">
    <source>
        <dbReference type="EMBL" id="KRM93643.1"/>
    </source>
</evidence>
<keyword evidence="5 6" id="KW-0449">Lipoprotein</keyword>
<reference evidence="8 9" key="1">
    <citation type="journal article" date="2015" name="Genome Announc.">
        <title>Expanding the biotechnology potential of lactobacilli through comparative genomics of 213 strains and associated genera.</title>
        <authorList>
            <person name="Sun Z."/>
            <person name="Harris H.M."/>
            <person name="McCann A."/>
            <person name="Guo C."/>
            <person name="Argimon S."/>
            <person name="Zhang W."/>
            <person name="Yang X."/>
            <person name="Jeffery I.B."/>
            <person name="Cooney J.C."/>
            <person name="Kagawa T.F."/>
            <person name="Liu W."/>
            <person name="Song Y."/>
            <person name="Salvetti E."/>
            <person name="Wrobel A."/>
            <person name="Rasinkangas P."/>
            <person name="Parkhill J."/>
            <person name="Rea M.C."/>
            <person name="O'Sullivan O."/>
            <person name="Ritari J."/>
            <person name="Douillard F.P."/>
            <person name="Paul Ross R."/>
            <person name="Yang R."/>
            <person name="Briner A.E."/>
            <person name="Felis G.E."/>
            <person name="de Vos W.M."/>
            <person name="Barrangou R."/>
            <person name="Klaenhammer T.R."/>
            <person name="Caufield P.W."/>
            <person name="Cui Y."/>
            <person name="Zhang H."/>
            <person name="O'Toole P.W."/>
        </authorList>
    </citation>
    <scope>NUCLEOTIDE SEQUENCE [LARGE SCALE GENOMIC DNA]</scope>
    <source>
        <strain evidence="8 9">DSM 24302</strain>
    </source>
</reference>
<dbReference type="PROSITE" id="PS51257">
    <property type="entry name" value="PROKAR_LIPOPROTEIN"/>
    <property type="match status" value="1"/>
</dbReference>
<evidence type="ECO:0000256" key="2">
    <source>
        <dbReference type="ARBA" id="ARBA00022729"/>
    </source>
</evidence>
<evidence type="ECO:0000256" key="1">
    <source>
        <dbReference type="ARBA" id="ARBA00004635"/>
    </source>
</evidence>
<dbReference type="SUPFAM" id="SSF53850">
    <property type="entry name" value="Periplasmic binding protein-like II"/>
    <property type="match status" value="1"/>
</dbReference>
<proteinExistence type="inferred from homology"/>
<dbReference type="Proteomes" id="UP000051256">
    <property type="component" value="Unassembled WGS sequence"/>
</dbReference>